<sequence>MYTKLVIRYRYDWLLLPSYGLFNGRNVTQTLSFPISIFSTLRVLLRICAETFSCSTLKLEFQPCCPLKVKVSRFSVKTHVHIVNLSRLQNWKYHEMDLLNKDSLEMESKLKVVWDRK</sequence>
<evidence type="ECO:0000313" key="2">
    <source>
        <dbReference type="Proteomes" id="UP001428341"/>
    </source>
</evidence>
<comment type="caution">
    <text evidence="1">The sequence shown here is derived from an EMBL/GenBank/DDBJ whole genome shotgun (WGS) entry which is preliminary data.</text>
</comment>
<name>A0AAP0QXI9_9ROSI</name>
<evidence type="ECO:0000313" key="1">
    <source>
        <dbReference type="EMBL" id="KAK9222492.1"/>
    </source>
</evidence>
<accession>A0AAP0QXI9</accession>
<dbReference type="EMBL" id="JBCGBO010000002">
    <property type="protein sequence ID" value="KAK9222492.1"/>
    <property type="molecule type" value="Genomic_DNA"/>
</dbReference>
<gene>
    <name evidence="1" type="ORF">WN944_010928</name>
</gene>
<protein>
    <submittedName>
        <fullName evidence="1">Uncharacterized protein</fullName>
    </submittedName>
</protein>
<keyword evidence="2" id="KW-1185">Reference proteome</keyword>
<dbReference type="Proteomes" id="UP001428341">
    <property type="component" value="Unassembled WGS sequence"/>
</dbReference>
<proteinExistence type="predicted"/>
<dbReference type="AlphaFoldDB" id="A0AAP0QXI9"/>
<reference evidence="1 2" key="1">
    <citation type="submission" date="2024-05" db="EMBL/GenBank/DDBJ databases">
        <title>Haplotype-resolved chromosome-level genome assembly of Huyou (Citrus changshanensis).</title>
        <authorList>
            <person name="Miao C."/>
            <person name="Chen W."/>
            <person name="Wu Y."/>
            <person name="Wang L."/>
            <person name="Zhao S."/>
            <person name="Grierson D."/>
            <person name="Xu C."/>
            <person name="Chen K."/>
        </authorList>
    </citation>
    <scope>NUCLEOTIDE SEQUENCE [LARGE SCALE GENOMIC DNA]</scope>
    <source>
        <strain evidence="1">01-14</strain>
        <tissue evidence="1">Leaf</tissue>
    </source>
</reference>
<organism evidence="1 2">
    <name type="scientific">Citrus x changshan-huyou</name>
    <dbReference type="NCBI Taxonomy" id="2935761"/>
    <lineage>
        <taxon>Eukaryota</taxon>
        <taxon>Viridiplantae</taxon>
        <taxon>Streptophyta</taxon>
        <taxon>Embryophyta</taxon>
        <taxon>Tracheophyta</taxon>
        <taxon>Spermatophyta</taxon>
        <taxon>Magnoliopsida</taxon>
        <taxon>eudicotyledons</taxon>
        <taxon>Gunneridae</taxon>
        <taxon>Pentapetalae</taxon>
        <taxon>rosids</taxon>
        <taxon>malvids</taxon>
        <taxon>Sapindales</taxon>
        <taxon>Rutaceae</taxon>
        <taxon>Aurantioideae</taxon>
        <taxon>Citrus</taxon>
    </lineage>
</organism>